<sequence>MIERITATRGPQPRFLYTPCVKSGPMGIVSGMVALDPDSGTLIDGDVAAQTQRIFDNLLLALPEYGFAMQDLVLARIYTTCMDQFPRINAVWERQFADTPPPARTSVGVSALPLSAQIEIEFMFHRG</sequence>
<dbReference type="SUPFAM" id="SSF55298">
    <property type="entry name" value="YjgF-like"/>
    <property type="match status" value="1"/>
</dbReference>
<dbReference type="PANTHER" id="PTHR11803">
    <property type="entry name" value="2-IMINOBUTANOATE/2-IMINOPROPANOATE DEAMINASE RIDA"/>
    <property type="match status" value="1"/>
</dbReference>
<dbReference type="Pfam" id="PF01042">
    <property type="entry name" value="Ribonuc_L-PSP"/>
    <property type="match status" value="1"/>
</dbReference>
<dbReference type="CDD" id="cd00448">
    <property type="entry name" value="YjgF_YER057c_UK114_family"/>
    <property type="match status" value="1"/>
</dbReference>
<proteinExistence type="inferred from homology"/>
<keyword evidence="3" id="KW-1185">Reference proteome</keyword>
<dbReference type="RefSeq" id="WP_187597538.1">
    <property type="nucleotide sequence ID" value="NZ_CP060714.1"/>
</dbReference>
<evidence type="ECO:0000313" key="3">
    <source>
        <dbReference type="Proteomes" id="UP000515811"/>
    </source>
</evidence>
<dbReference type="GO" id="GO:0019239">
    <property type="term" value="F:deaminase activity"/>
    <property type="evidence" value="ECO:0007669"/>
    <property type="project" value="TreeGrafter"/>
</dbReference>
<protein>
    <submittedName>
        <fullName evidence="2">RidA family protein</fullName>
    </submittedName>
</protein>
<dbReference type="PANTHER" id="PTHR11803:SF58">
    <property type="entry name" value="PROTEIN HMF1-RELATED"/>
    <property type="match status" value="1"/>
</dbReference>
<dbReference type="Proteomes" id="UP000515811">
    <property type="component" value="Chromosome"/>
</dbReference>
<dbReference type="AlphaFoldDB" id="A0A7G9RNU8"/>
<evidence type="ECO:0000256" key="1">
    <source>
        <dbReference type="ARBA" id="ARBA00010552"/>
    </source>
</evidence>
<dbReference type="GO" id="GO:0005829">
    <property type="term" value="C:cytosol"/>
    <property type="evidence" value="ECO:0007669"/>
    <property type="project" value="TreeGrafter"/>
</dbReference>
<gene>
    <name evidence="2" type="ORF">H9K76_22940</name>
</gene>
<name>A0A7G9RNU8_9BURK</name>
<dbReference type="Gene3D" id="3.30.1330.40">
    <property type="entry name" value="RutC-like"/>
    <property type="match status" value="1"/>
</dbReference>
<comment type="similarity">
    <text evidence="1">Belongs to the RutC family.</text>
</comment>
<accession>A0A7G9RNU8</accession>
<evidence type="ECO:0000313" key="2">
    <source>
        <dbReference type="EMBL" id="QNN57273.1"/>
    </source>
</evidence>
<dbReference type="InterPro" id="IPR035959">
    <property type="entry name" value="RutC-like_sf"/>
</dbReference>
<reference evidence="2 3" key="1">
    <citation type="submission" date="2020-08" db="EMBL/GenBank/DDBJ databases">
        <title>Genome sequence of Diaphorobacter ruginosibacter DSM 27467T.</title>
        <authorList>
            <person name="Hyun D.-W."/>
            <person name="Bae J.-W."/>
        </authorList>
    </citation>
    <scope>NUCLEOTIDE SEQUENCE [LARGE SCALE GENOMIC DNA]</scope>
    <source>
        <strain evidence="2 3">DSM 27467</strain>
    </source>
</reference>
<dbReference type="InterPro" id="IPR006175">
    <property type="entry name" value="YjgF/YER057c/UK114"/>
</dbReference>
<dbReference type="KEGG" id="drg:H9K76_22940"/>
<organism evidence="2 3">
    <name type="scientific">Diaphorobacter ruginosibacter</name>
    <dbReference type="NCBI Taxonomy" id="1715720"/>
    <lineage>
        <taxon>Bacteria</taxon>
        <taxon>Pseudomonadati</taxon>
        <taxon>Pseudomonadota</taxon>
        <taxon>Betaproteobacteria</taxon>
        <taxon>Burkholderiales</taxon>
        <taxon>Comamonadaceae</taxon>
        <taxon>Diaphorobacter</taxon>
    </lineage>
</organism>
<dbReference type="EMBL" id="CP060714">
    <property type="protein sequence ID" value="QNN57273.1"/>
    <property type="molecule type" value="Genomic_DNA"/>
</dbReference>